<feature type="region of interest" description="Disordered" evidence="7">
    <location>
        <begin position="1227"/>
        <end position="1266"/>
    </location>
</feature>
<accession>A0A9P7GTP5</accession>
<dbReference type="OrthoDB" id="21128at2759"/>
<feature type="coiled-coil region" evidence="6">
    <location>
        <begin position="1089"/>
        <end position="1116"/>
    </location>
</feature>
<keyword evidence="9" id="KW-1185">Reference proteome</keyword>
<evidence type="ECO:0000313" key="8">
    <source>
        <dbReference type="EMBL" id="KAG5653260.1"/>
    </source>
</evidence>
<feature type="compositionally biased region" description="Basic and acidic residues" evidence="7">
    <location>
        <begin position="901"/>
        <end position="916"/>
    </location>
</feature>
<evidence type="ECO:0000256" key="7">
    <source>
        <dbReference type="SAM" id="MobiDB-lite"/>
    </source>
</evidence>
<gene>
    <name evidence="8" type="ORF">H0H81_001420</name>
</gene>
<feature type="region of interest" description="Disordered" evidence="7">
    <location>
        <begin position="104"/>
        <end position="150"/>
    </location>
</feature>
<dbReference type="GO" id="GO:0000932">
    <property type="term" value="C:P-body"/>
    <property type="evidence" value="ECO:0007669"/>
    <property type="project" value="UniProtKB-SubCell"/>
</dbReference>
<dbReference type="EMBL" id="JABCKI010000063">
    <property type="protein sequence ID" value="KAG5653260.1"/>
    <property type="molecule type" value="Genomic_DNA"/>
</dbReference>
<dbReference type="PANTHER" id="PTHR15598">
    <property type="entry name" value="ENHANCER OF MRNA-DECAPPING PROTEIN 4"/>
    <property type="match status" value="1"/>
</dbReference>
<feature type="compositionally biased region" description="Low complexity" evidence="7">
    <location>
        <begin position="228"/>
        <end position="271"/>
    </location>
</feature>
<keyword evidence="4" id="KW-0853">WD repeat</keyword>
<feature type="region of interest" description="Disordered" evidence="7">
    <location>
        <begin position="163"/>
        <end position="442"/>
    </location>
</feature>
<comment type="similarity">
    <text evidence="2">Belongs to the WD repeat EDC4 family.</text>
</comment>
<dbReference type="SUPFAM" id="SSF50978">
    <property type="entry name" value="WD40 repeat-like"/>
    <property type="match status" value="1"/>
</dbReference>
<feature type="compositionally biased region" description="Polar residues" evidence="7">
    <location>
        <begin position="296"/>
        <end position="312"/>
    </location>
</feature>
<dbReference type="InterPro" id="IPR015943">
    <property type="entry name" value="WD40/YVTN_repeat-like_dom_sf"/>
</dbReference>
<feature type="compositionally biased region" description="Low complexity" evidence="7">
    <location>
        <begin position="206"/>
        <end position="218"/>
    </location>
</feature>
<keyword evidence="3" id="KW-0963">Cytoplasm</keyword>
<evidence type="ECO:0000256" key="2">
    <source>
        <dbReference type="ARBA" id="ARBA00009639"/>
    </source>
</evidence>
<evidence type="ECO:0000256" key="1">
    <source>
        <dbReference type="ARBA" id="ARBA00004201"/>
    </source>
</evidence>
<protein>
    <recommendedName>
        <fullName evidence="10">Enhancer of mRNA-decapping protein 4</fullName>
    </recommendedName>
</protein>
<keyword evidence="5" id="KW-0677">Repeat</keyword>
<evidence type="ECO:0008006" key="10">
    <source>
        <dbReference type="Google" id="ProtNLM"/>
    </source>
</evidence>
<dbReference type="GO" id="GO:0031087">
    <property type="term" value="P:deadenylation-independent decapping of nuclear-transcribed mRNA"/>
    <property type="evidence" value="ECO:0007669"/>
    <property type="project" value="InterPro"/>
</dbReference>
<feature type="region of interest" description="Disordered" evidence="7">
    <location>
        <begin position="1149"/>
        <end position="1189"/>
    </location>
</feature>
<evidence type="ECO:0000256" key="4">
    <source>
        <dbReference type="ARBA" id="ARBA00022574"/>
    </source>
</evidence>
<reference evidence="8" key="2">
    <citation type="submission" date="2021-10" db="EMBL/GenBank/DDBJ databases">
        <title>Phylogenomics reveals ancestral predisposition of the termite-cultivated fungus Termitomyces towards a domesticated lifestyle.</title>
        <authorList>
            <person name="Auxier B."/>
            <person name="Grum-Grzhimaylo A."/>
            <person name="Cardenas M.E."/>
            <person name="Lodge J.D."/>
            <person name="Laessoe T."/>
            <person name="Pedersen O."/>
            <person name="Smith M.E."/>
            <person name="Kuyper T.W."/>
            <person name="Franco-Molano E.A."/>
            <person name="Baroni T.J."/>
            <person name="Aanen D.K."/>
        </authorList>
    </citation>
    <scope>NUCLEOTIDE SEQUENCE</scope>
    <source>
        <strain evidence="8">D49</strain>
    </source>
</reference>
<dbReference type="InterPro" id="IPR036322">
    <property type="entry name" value="WD40_repeat_dom_sf"/>
</dbReference>
<feature type="compositionally biased region" description="Low complexity" evidence="7">
    <location>
        <begin position="104"/>
        <end position="122"/>
    </location>
</feature>
<dbReference type="SMART" id="SM00320">
    <property type="entry name" value="WD40"/>
    <property type="match status" value="3"/>
</dbReference>
<organism evidence="8 9">
    <name type="scientific">Sphagnurus paluster</name>
    <dbReference type="NCBI Taxonomy" id="117069"/>
    <lineage>
        <taxon>Eukaryota</taxon>
        <taxon>Fungi</taxon>
        <taxon>Dikarya</taxon>
        <taxon>Basidiomycota</taxon>
        <taxon>Agaricomycotina</taxon>
        <taxon>Agaricomycetes</taxon>
        <taxon>Agaricomycetidae</taxon>
        <taxon>Agaricales</taxon>
        <taxon>Tricholomatineae</taxon>
        <taxon>Lyophyllaceae</taxon>
        <taxon>Sphagnurus</taxon>
    </lineage>
</organism>
<reference evidence="8" key="1">
    <citation type="submission" date="2021-02" db="EMBL/GenBank/DDBJ databases">
        <authorList>
            <person name="Nieuwenhuis M."/>
            <person name="Van De Peppel L.J.J."/>
        </authorList>
    </citation>
    <scope>NUCLEOTIDE SEQUENCE</scope>
    <source>
        <strain evidence="8">D49</strain>
    </source>
</reference>
<feature type="compositionally biased region" description="Pro residues" evidence="7">
    <location>
        <begin position="1235"/>
        <end position="1253"/>
    </location>
</feature>
<feature type="compositionally biased region" description="Basic and acidic residues" evidence="7">
    <location>
        <begin position="315"/>
        <end position="329"/>
    </location>
</feature>
<sequence length="1432" mass="156536">METRVNPLHELFSRASTPPTNQSQPGPVLPPISNNSSPNQIDSLFHHLSVPSDNQNTLPSHVPDNYANSASVTSLLSLTDEPIATSTSNPSATNADRQSALLSLLGGGPASLNSRAAPVPATTGPPLPPQVPTPPGSSQRSGSGSTPTHNEAQGKFLLEQLMAGSNYSDNQTSRSAPSPPYAPSIREEYRSYNPSGPSPDMTQRNQGPQQPYPSQQPQSAPPAPPQYPQQIQQQQQQQQQQKQQQQQSQHQQPQQQPQQQQQPQSQQTPSPRKSMFDFVSPFDHLSTIKKKPVPPQSLSVSSGNEDSGSWTAVSDPKRQSVENLLDHLSRGQTLPVQPPPPPPATYDAFDFSQADNLSARVPPPPLPPKPAANRQGSPRASPPPKSYVQRSQGRGVESPASQHSGPASNPSGNRRDKESSPVPRGGRGKGQSKFPKNHPQPQTITFDVSQQLDDIQASHDCVKSTAIALVKQDSVFLPGTTIGATHWVAYAMTRGRVRVISRSSGDRTLLQLPSVFPMSSSITDMAVHGNRLAGVTSDGGFIVWELPEVITDDVPGQVLLCVQPSSGDGLHAVKWHPKDPDTLAIASENKVFLIDLINIHPHHRSQPISQSTLNHLAQTFTVTSPVVSFDFDVMHFALATISVDSTLTIWNTHDQLPYSTHKIRGDDMPSSLTFVDGGIVVGRRNGTIFQLLSITTKQVLSTIKFVNGNHEDSDMFGHASYDARIQTLWIANCRRESLIACRINLESTVVGGEEAIRGGFDQFVEFAGPKPTIHFVILTADADPNGDEAHAACVAAKVPPGELALVAFSVHSSGVDQILIRKEWFDSALSTTMSKLPPDTLSAPLQVPLDTKGQRQVSSSIPIHQAPVLSLPPRARTPASEDGDFNREDTKASKGKSKAVNFKDNDQNKDKDRNGRTDASILSESSLGLALSREMKKTEESLHTRIGRLIGKEMDKQHQRMEDARAHEQAEDFARQEKILKLISTELTRNTTRVVEMAVKNEVQNSVLPSLEAIMKNEVKAALNDQVGRGLVDFISQSLPGELEKLLFRPDVSAHFAHVLSTSLTPLLGGHVHDAMSKTFLPLFSQQMNRMHQDLAQELRHEIHGLKAELMTWERDLFRNQETSIRELEHSVRTLSDHVKFLTLNANGPMHNLQQPQNRNSPGSMVPQGGLNQMHQRQNPSMPTQAPVGYGHKVTTLQHQVQPQQLPQVPQAPPIHQSWYSTGIAAPQASHPATIPQPPPPPPPQVQAPPQPQSQPQAESKASPEVNDTWESIFLPAVLSEDLRDLQILLSRTNADVVMPLDRPGPLSQPVILTAMHRVCAFCCTPHRVLPALQQLAAIVCASPPNDESFKNAMWWLQRGITVLDPKEQIVMDYLPNVVPGIYTHLNMTKQRLGLPGGPPSLEKARASVSDVLSMLRRKGLQGYEGMEIPKK</sequence>
<feature type="compositionally biased region" description="Pro residues" evidence="7">
    <location>
        <begin position="123"/>
        <end position="135"/>
    </location>
</feature>
<evidence type="ECO:0000256" key="3">
    <source>
        <dbReference type="ARBA" id="ARBA00022490"/>
    </source>
</evidence>
<feature type="compositionally biased region" description="Pro residues" evidence="7">
    <location>
        <begin position="361"/>
        <end position="370"/>
    </location>
</feature>
<dbReference type="Gene3D" id="2.130.10.10">
    <property type="entry name" value="YVTN repeat-like/Quinoprotein amine dehydrogenase"/>
    <property type="match status" value="1"/>
</dbReference>
<feature type="compositionally biased region" description="Polar residues" evidence="7">
    <location>
        <begin position="1152"/>
        <end position="1163"/>
    </location>
</feature>
<dbReference type="Proteomes" id="UP000717328">
    <property type="component" value="Unassembled WGS sequence"/>
</dbReference>
<proteinExistence type="inferred from homology"/>
<feature type="compositionally biased region" description="Polar residues" evidence="7">
    <location>
        <begin position="192"/>
        <end position="205"/>
    </location>
</feature>
<feature type="region of interest" description="Disordered" evidence="7">
    <location>
        <begin position="835"/>
        <end position="921"/>
    </location>
</feature>
<feature type="compositionally biased region" description="Polar residues" evidence="7">
    <location>
        <begin position="32"/>
        <end position="42"/>
    </location>
</feature>
<evidence type="ECO:0000256" key="6">
    <source>
        <dbReference type="SAM" id="Coils"/>
    </source>
</evidence>
<feature type="compositionally biased region" description="Polar residues" evidence="7">
    <location>
        <begin position="14"/>
        <end position="25"/>
    </location>
</feature>
<comment type="caution">
    <text evidence="8">The sequence shown here is derived from an EMBL/GenBank/DDBJ whole genome shotgun (WGS) entry which is preliminary data.</text>
</comment>
<feature type="compositionally biased region" description="Polar residues" evidence="7">
    <location>
        <begin position="163"/>
        <end position="172"/>
    </location>
</feature>
<dbReference type="InterPro" id="IPR045152">
    <property type="entry name" value="EDC4-like"/>
</dbReference>
<feature type="compositionally biased region" description="Low complexity" evidence="7">
    <location>
        <begin position="136"/>
        <end position="148"/>
    </location>
</feature>
<feature type="region of interest" description="Disordered" evidence="7">
    <location>
        <begin position="1"/>
        <end position="43"/>
    </location>
</feature>
<evidence type="ECO:0000313" key="9">
    <source>
        <dbReference type="Proteomes" id="UP000717328"/>
    </source>
</evidence>
<feature type="compositionally biased region" description="Polar residues" evidence="7">
    <location>
        <begin position="399"/>
        <end position="412"/>
    </location>
</feature>
<dbReference type="PANTHER" id="PTHR15598:SF5">
    <property type="entry name" value="ENHANCER OF MRNA-DECAPPING PROTEIN 4"/>
    <property type="match status" value="1"/>
</dbReference>
<dbReference type="InterPro" id="IPR001680">
    <property type="entry name" value="WD40_rpt"/>
</dbReference>
<feature type="compositionally biased region" description="Polar residues" evidence="7">
    <location>
        <begin position="1170"/>
        <end position="1184"/>
    </location>
</feature>
<evidence type="ECO:0000256" key="5">
    <source>
        <dbReference type="ARBA" id="ARBA00022737"/>
    </source>
</evidence>
<name>A0A9P7GTP5_9AGAR</name>
<keyword evidence="6" id="KW-0175">Coiled coil</keyword>
<comment type="subcellular location">
    <subcellularLocation>
        <location evidence="1">Cytoplasm</location>
        <location evidence="1">P-body</location>
    </subcellularLocation>
</comment>